<keyword evidence="3" id="KW-1185">Reference proteome</keyword>
<reference evidence="2 3" key="2">
    <citation type="submission" date="2024-07" db="EMBL/GenBank/DDBJ databases">
        <authorList>
            <person name="Akdeniz Z."/>
        </authorList>
    </citation>
    <scope>NUCLEOTIDE SEQUENCE [LARGE SCALE GENOMIC DNA]</scope>
</reference>
<dbReference type="EMBL" id="CATOUU010000429">
    <property type="protein sequence ID" value="CAI9929242.1"/>
    <property type="molecule type" value="Genomic_DNA"/>
</dbReference>
<evidence type="ECO:0000313" key="3">
    <source>
        <dbReference type="Proteomes" id="UP001642409"/>
    </source>
</evidence>
<evidence type="ECO:0000313" key="1">
    <source>
        <dbReference type="EMBL" id="CAI9929242.1"/>
    </source>
</evidence>
<proteinExistence type="predicted"/>
<dbReference type="AlphaFoldDB" id="A0AA86NYZ4"/>
<protein>
    <submittedName>
        <fullName evidence="2">Hypothetical_protein</fullName>
    </submittedName>
</protein>
<sequence length="108" mass="12720">MKPLGKSNKLYHLEVFTSSLYEQHIYNMVKQLTDGKLEKIQLDFYVDGESKIINSFNPKQITKEIKTYLMENKIVSYPFVSLYSKQKQLAKGNIVNEDTNKEFYDNIK</sequence>
<gene>
    <name evidence="1" type="ORF">HINF_LOCUS16887</name>
    <name evidence="2" type="ORF">HINF_LOCUS62460</name>
</gene>
<comment type="caution">
    <text evidence="1">The sequence shown here is derived from an EMBL/GenBank/DDBJ whole genome shotgun (WGS) entry which is preliminary data.</text>
</comment>
<evidence type="ECO:0000313" key="2">
    <source>
        <dbReference type="EMBL" id="CAL6084974.1"/>
    </source>
</evidence>
<dbReference type="Proteomes" id="UP001642409">
    <property type="component" value="Unassembled WGS sequence"/>
</dbReference>
<accession>A0AA86NYZ4</accession>
<dbReference type="EMBL" id="CAXDID020000383">
    <property type="protein sequence ID" value="CAL6084974.1"/>
    <property type="molecule type" value="Genomic_DNA"/>
</dbReference>
<name>A0AA86NYZ4_9EUKA</name>
<reference evidence="1" key="1">
    <citation type="submission" date="2023-06" db="EMBL/GenBank/DDBJ databases">
        <authorList>
            <person name="Kurt Z."/>
        </authorList>
    </citation>
    <scope>NUCLEOTIDE SEQUENCE</scope>
</reference>
<organism evidence="1">
    <name type="scientific">Hexamita inflata</name>
    <dbReference type="NCBI Taxonomy" id="28002"/>
    <lineage>
        <taxon>Eukaryota</taxon>
        <taxon>Metamonada</taxon>
        <taxon>Diplomonadida</taxon>
        <taxon>Hexamitidae</taxon>
        <taxon>Hexamitinae</taxon>
        <taxon>Hexamita</taxon>
    </lineage>
</organism>